<gene>
    <name evidence="1" type="ORF">DdX_11172</name>
</gene>
<keyword evidence="2" id="KW-1185">Reference proteome</keyword>
<dbReference type="Proteomes" id="UP001201812">
    <property type="component" value="Unassembled WGS sequence"/>
</dbReference>
<comment type="caution">
    <text evidence="1">The sequence shown here is derived from an EMBL/GenBank/DDBJ whole genome shotgun (WGS) entry which is preliminary data.</text>
</comment>
<protein>
    <submittedName>
        <fullName evidence="1">Uncharacterized protein</fullName>
    </submittedName>
</protein>
<name>A0AAD4MWV7_9BILA</name>
<reference evidence="1" key="1">
    <citation type="submission" date="2022-01" db="EMBL/GenBank/DDBJ databases">
        <title>Genome Sequence Resource for Two Populations of Ditylenchus destructor, the Migratory Endoparasitic Phytonematode.</title>
        <authorList>
            <person name="Zhang H."/>
            <person name="Lin R."/>
            <person name="Xie B."/>
        </authorList>
    </citation>
    <scope>NUCLEOTIDE SEQUENCE</scope>
    <source>
        <strain evidence="1">BazhouSP</strain>
    </source>
</reference>
<organism evidence="1 2">
    <name type="scientific">Ditylenchus destructor</name>
    <dbReference type="NCBI Taxonomy" id="166010"/>
    <lineage>
        <taxon>Eukaryota</taxon>
        <taxon>Metazoa</taxon>
        <taxon>Ecdysozoa</taxon>
        <taxon>Nematoda</taxon>
        <taxon>Chromadorea</taxon>
        <taxon>Rhabditida</taxon>
        <taxon>Tylenchina</taxon>
        <taxon>Tylenchomorpha</taxon>
        <taxon>Sphaerularioidea</taxon>
        <taxon>Anguinidae</taxon>
        <taxon>Anguininae</taxon>
        <taxon>Ditylenchus</taxon>
    </lineage>
</organism>
<accession>A0AAD4MWV7</accession>
<dbReference type="EMBL" id="JAKKPZ010000029">
    <property type="protein sequence ID" value="KAI1709779.1"/>
    <property type="molecule type" value="Genomic_DNA"/>
</dbReference>
<sequence>MWDVNEIEVCITAFTTLIEIDDDANRIILKDSVTPNVNEITGANLERRIFKALRNEIYDEENNEDSAVVERVWNIGNELQMRAIVVSTWAVPVIAMTHRLEEPTHLYKFFEKYARIVAKVYLLLTKIAFSVVESLSSDEILTPQGFYTELVSTYNMASALIQYIEEKKDDSNSSSVSNEDETMSGLGCDLEAGIPLPTRREMQKIVYGPLKTLLARKQAAKLLDMMVVLKAKQVDVMKDAKVKDGSLLADLIDEAWEKYENCKLSGSENTLKEALEQQAKLSAPFME</sequence>
<evidence type="ECO:0000313" key="2">
    <source>
        <dbReference type="Proteomes" id="UP001201812"/>
    </source>
</evidence>
<evidence type="ECO:0000313" key="1">
    <source>
        <dbReference type="EMBL" id="KAI1709779.1"/>
    </source>
</evidence>
<dbReference type="AlphaFoldDB" id="A0AAD4MWV7"/>
<proteinExistence type="predicted"/>